<organism evidence="2 3">
    <name type="scientific">Acidovorax soli</name>
    <dbReference type="NCBI Taxonomy" id="592050"/>
    <lineage>
        <taxon>Bacteria</taxon>
        <taxon>Pseudomonadati</taxon>
        <taxon>Pseudomonadota</taxon>
        <taxon>Betaproteobacteria</taxon>
        <taxon>Burkholderiales</taxon>
        <taxon>Comamonadaceae</taxon>
        <taxon>Acidovorax</taxon>
    </lineage>
</organism>
<dbReference type="Proteomes" id="UP000199002">
    <property type="component" value="Unassembled WGS sequence"/>
</dbReference>
<dbReference type="AlphaFoldDB" id="A0A1H4B6H3"/>
<protein>
    <submittedName>
        <fullName evidence="2">Uncharacterized protein</fullName>
    </submittedName>
</protein>
<reference evidence="3" key="1">
    <citation type="submission" date="2016-10" db="EMBL/GenBank/DDBJ databases">
        <authorList>
            <person name="Varghese N."/>
            <person name="Submissions S."/>
        </authorList>
    </citation>
    <scope>NUCLEOTIDE SEQUENCE [LARGE SCALE GENOMIC DNA]</scope>
    <source>
        <strain evidence="3">DSM 25157</strain>
    </source>
</reference>
<accession>A0A1H4B6H3</accession>
<evidence type="ECO:0000256" key="1">
    <source>
        <dbReference type="SAM" id="MobiDB-lite"/>
    </source>
</evidence>
<feature type="region of interest" description="Disordered" evidence="1">
    <location>
        <begin position="354"/>
        <end position="374"/>
    </location>
</feature>
<keyword evidence="3" id="KW-1185">Reference proteome</keyword>
<name>A0A1H4B6H3_9BURK</name>
<dbReference type="EMBL" id="FNQJ01000013">
    <property type="protein sequence ID" value="SEA43634.1"/>
    <property type="molecule type" value="Genomic_DNA"/>
</dbReference>
<feature type="compositionally biased region" description="Polar residues" evidence="1">
    <location>
        <begin position="365"/>
        <end position="374"/>
    </location>
</feature>
<proteinExistence type="predicted"/>
<evidence type="ECO:0000313" key="3">
    <source>
        <dbReference type="Proteomes" id="UP000199002"/>
    </source>
</evidence>
<gene>
    <name evidence="2" type="ORF">SAMN05421875_1136</name>
</gene>
<dbReference type="RefSeq" id="WP_092698278.1">
    <property type="nucleotide sequence ID" value="NZ_FNQJ01000013.1"/>
</dbReference>
<evidence type="ECO:0000313" key="2">
    <source>
        <dbReference type="EMBL" id="SEA43634.1"/>
    </source>
</evidence>
<sequence>MGQITAVEWAKLFLTDVLSRDAQSLEETLSVGEAGGITPWDFDFEIHDPKQHPILGHLDSVPKLLIGQRNWSCLRVIVHADQISKELHAREPLWEVVEALWDAGGKHKRDAEAAIQAMAFGVFESSVTNSHHVSSFLCAGRADINLQWFKAYEVAFKSDKGMDSSLRALFKARNDFNMKIARGEKGQLATTFWNVLREALPFDGQWLHGEDFKAWSCKFIFSIPLISMVCGQYGNLVACAEINQDLASNSALVDCLSLPFDNDVDSMVFALHEMSMLAKCKGLKVDENKARAAIEEVAFSLSTDFAMDKMNFLFEQMQGGFLQDYGDDVCRGLHRRIAFDETKELVELYGKEPENNDPILMPQAATPQRNPLRM</sequence>
<dbReference type="GeneID" id="34232441"/>